<evidence type="ECO:0000313" key="1">
    <source>
        <dbReference type="EMBL" id="MBB5326628.1"/>
    </source>
</evidence>
<gene>
    <name evidence="1" type="ORF">HDF14_000222</name>
</gene>
<protein>
    <submittedName>
        <fullName evidence="1">Uncharacterized protein</fullName>
    </submittedName>
</protein>
<name>A0A9X0QAD8_9BACT</name>
<accession>A0A9X0QAD8</accession>
<keyword evidence="2" id="KW-1185">Reference proteome</keyword>
<dbReference type="Proteomes" id="UP000535182">
    <property type="component" value="Unassembled WGS sequence"/>
</dbReference>
<comment type="caution">
    <text evidence="1">The sequence shown here is derived from an EMBL/GenBank/DDBJ whole genome shotgun (WGS) entry which is preliminary data.</text>
</comment>
<evidence type="ECO:0000313" key="2">
    <source>
        <dbReference type="Proteomes" id="UP000535182"/>
    </source>
</evidence>
<dbReference type="EMBL" id="JACHEB010000001">
    <property type="protein sequence ID" value="MBB5326628.1"/>
    <property type="molecule type" value="Genomic_DNA"/>
</dbReference>
<sequence>MAEQASAAHPHRPKMDGSSDSICLNCLATVAVKHGADQPDVSLRHVCLPAFSPRRNVPLQQSA</sequence>
<reference evidence="1 2" key="1">
    <citation type="submission" date="2020-08" db="EMBL/GenBank/DDBJ databases">
        <title>Genomic Encyclopedia of Type Strains, Phase IV (KMG-V): Genome sequencing to study the core and pangenomes of soil and plant-associated prokaryotes.</title>
        <authorList>
            <person name="Whitman W."/>
        </authorList>
    </citation>
    <scope>NUCLEOTIDE SEQUENCE [LARGE SCALE GENOMIC DNA]</scope>
    <source>
        <strain evidence="1 2">X5P2</strain>
    </source>
</reference>
<proteinExistence type="predicted"/>
<organism evidence="1 2">
    <name type="scientific">Tunturiibacter gelidiferens</name>
    <dbReference type="NCBI Taxonomy" id="3069689"/>
    <lineage>
        <taxon>Bacteria</taxon>
        <taxon>Pseudomonadati</taxon>
        <taxon>Acidobacteriota</taxon>
        <taxon>Terriglobia</taxon>
        <taxon>Terriglobales</taxon>
        <taxon>Acidobacteriaceae</taxon>
        <taxon>Tunturiibacter</taxon>
    </lineage>
</organism>
<dbReference type="AlphaFoldDB" id="A0A9X0QAD8"/>